<accession>A0A0M0JHJ1</accession>
<reference evidence="2" key="1">
    <citation type="journal article" date="2015" name="PLoS Genet.">
        <title>Genome Sequence and Transcriptome Analyses of Chrysochromulina tobin: Metabolic Tools for Enhanced Algal Fitness in the Prominent Order Prymnesiales (Haptophyceae).</title>
        <authorList>
            <person name="Hovde B.T."/>
            <person name="Deodato C.R."/>
            <person name="Hunsperger H.M."/>
            <person name="Ryken S.A."/>
            <person name="Yost W."/>
            <person name="Jha R.K."/>
            <person name="Patterson J."/>
            <person name="Monnat R.J. Jr."/>
            <person name="Barlow S.B."/>
            <person name="Starkenburg S.R."/>
            <person name="Cattolico R.A."/>
        </authorList>
    </citation>
    <scope>NUCLEOTIDE SEQUENCE</scope>
    <source>
        <strain evidence="2">CCMP291</strain>
    </source>
</reference>
<name>A0A0M0JHJ1_9EUKA</name>
<protein>
    <submittedName>
        <fullName evidence="1">Uncharacterized protein</fullName>
    </submittedName>
</protein>
<evidence type="ECO:0000313" key="2">
    <source>
        <dbReference type="Proteomes" id="UP000037460"/>
    </source>
</evidence>
<dbReference type="Proteomes" id="UP000037460">
    <property type="component" value="Unassembled WGS sequence"/>
</dbReference>
<evidence type="ECO:0000313" key="1">
    <source>
        <dbReference type="EMBL" id="KOO26034.1"/>
    </source>
</evidence>
<sequence length="78" mass="8238">MAVFTGEQMQPDVLALFATSKARLDLGPLIVCSESAGSHAKCDELTLHHIAGMGFGEFAADPKGYAKRLIALRDGTCS</sequence>
<gene>
    <name evidence="1" type="ORF">Ctob_001683</name>
</gene>
<keyword evidence="2" id="KW-1185">Reference proteome</keyword>
<dbReference type="AlphaFoldDB" id="A0A0M0JHJ1"/>
<organism evidence="1 2">
    <name type="scientific">Chrysochromulina tobinii</name>
    <dbReference type="NCBI Taxonomy" id="1460289"/>
    <lineage>
        <taxon>Eukaryota</taxon>
        <taxon>Haptista</taxon>
        <taxon>Haptophyta</taxon>
        <taxon>Prymnesiophyceae</taxon>
        <taxon>Prymnesiales</taxon>
        <taxon>Chrysochromulinaceae</taxon>
        <taxon>Chrysochromulina</taxon>
    </lineage>
</organism>
<comment type="caution">
    <text evidence="1">The sequence shown here is derived from an EMBL/GenBank/DDBJ whole genome shotgun (WGS) entry which is preliminary data.</text>
</comment>
<proteinExistence type="predicted"/>
<dbReference type="EMBL" id="JWZX01002898">
    <property type="protein sequence ID" value="KOO26034.1"/>
    <property type="molecule type" value="Genomic_DNA"/>
</dbReference>